<dbReference type="OrthoDB" id="1931120at2"/>
<keyword evidence="4" id="KW-0902">Two-component regulatory system</keyword>
<dbReference type="InterPro" id="IPR004358">
    <property type="entry name" value="Sig_transdc_His_kin-like_C"/>
</dbReference>
<dbReference type="GO" id="GO:0004673">
    <property type="term" value="F:protein histidine kinase activity"/>
    <property type="evidence" value="ECO:0007669"/>
    <property type="project" value="UniProtKB-EC"/>
</dbReference>
<dbReference type="SMART" id="SM00100">
    <property type="entry name" value="cNMP"/>
    <property type="match status" value="1"/>
</dbReference>
<keyword evidence="8" id="KW-1185">Reference proteome</keyword>
<dbReference type="SUPFAM" id="SSF51206">
    <property type="entry name" value="cAMP-binding domain-like"/>
    <property type="match status" value="1"/>
</dbReference>
<proteinExistence type="predicted"/>
<dbReference type="Gene3D" id="1.10.287.130">
    <property type="match status" value="1"/>
</dbReference>
<dbReference type="GO" id="GO:0000160">
    <property type="term" value="P:phosphorelay signal transduction system"/>
    <property type="evidence" value="ECO:0007669"/>
    <property type="project" value="UniProtKB-KW"/>
</dbReference>
<dbReference type="AlphaFoldDB" id="A0A4Q7NSJ9"/>
<feature type="domain" description="Cyclic nucleotide-binding" evidence="5">
    <location>
        <begin position="23"/>
        <end position="132"/>
    </location>
</feature>
<organism evidence="7 8">
    <name type="scientific">Motilibacter rhizosphaerae</name>
    <dbReference type="NCBI Taxonomy" id="598652"/>
    <lineage>
        <taxon>Bacteria</taxon>
        <taxon>Bacillati</taxon>
        <taxon>Actinomycetota</taxon>
        <taxon>Actinomycetes</taxon>
        <taxon>Motilibacterales</taxon>
        <taxon>Motilibacteraceae</taxon>
        <taxon>Motilibacter</taxon>
    </lineage>
</organism>
<dbReference type="InterPro" id="IPR003594">
    <property type="entry name" value="HATPase_dom"/>
</dbReference>
<dbReference type="Gene3D" id="3.30.565.10">
    <property type="entry name" value="Histidine kinase-like ATPase, C-terminal domain"/>
    <property type="match status" value="1"/>
</dbReference>
<keyword evidence="3" id="KW-0808">Transferase</keyword>
<evidence type="ECO:0000256" key="3">
    <source>
        <dbReference type="ARBA" id="ARBA00022777"/>
    </source>
</evidence>
<dbReference type="InterPro" id="IPR000595">
    <property type="entry name" value="cNMP-bd_dom"/>
</dbReference>
<dbReference type="Gene3D" id="2.60.120.10">
    <property type="entry name" value="Jelly Rolls"/>
    <property type="match status" value="1"/>
</dbReference>
<sequence>MSADLRTDTGRRLPAEELRSLVLFESLHADQLEWIAGHHFVVDVAAGGDVYTEGEPAVAFVVLLSGSIALTRRVQRDEVEITRSDYRGAYGGATQAYVVSSDGGTRPYNNSMRAVTDTTVLVIPAEEFAEAVRTWFPMAIHLLEGLFVGLQASNTLVGQRERLIALGSLSAGLTHELNNPAAAAARAASLLRERLGIVRHKLAMLASGDLDGEQLAKLAAAQEEAVNGIGAAEELSVLETSQREDEVADWLEDHGIEGGYDIAPTIVAAGLDVGWLDRIQTQTSAEFLEGAVRWLASALETELLLDELADATTRISTLVGAAKQYSQLDRAPYQDVDLHEGLKATLVMLSRRIGPDVQLVKDFDRTLPKVPAYAAELNQVWTNLIDNALAAMGGRGTLTVRTARDGECALVEIGDTGPGIPADLRERIFEPFFTTKPVGEGTGLGLDISWRIVVTKHGGDIRVLSEPGDTRFQVRLPLVAPVTPVPAGD</sequence>
<feature type="domain" description="Histidine kinase" evidence="6">
    <location>
        <begin position="304"/>
        <end position="480"/>
    </location>
</feature>
<evidence type="ECO:0000256" key="2">
    <source>
        <dbReference type="ARBA" id="ARBA00012438"/>
    </source>
</evidence>
<keyword evidence="3" id="KW-0418">Kinase</keyword>
<dbReference type="Pfam" id="PF00027">
    <property type="entry name" value="cNMP_binding"/>
    <property type="match status" value="1"/>
</dbReference>
<dbReference type="InterPro" id="IPR014710">
    <property type="entry name" value="RmlC-like_jellyroll"/>
</dbReference>
<evidence type="ECO:0000313" key="7">
    <source>
        <dbReference type="EMBL" id="RZS90077.1"/>
    </source>
</evidence>
<dbReference type="RefSeq" id="WP_130492588.1">
    <property type="nucleotide sequence ID" value="NZ_SGXD01000002.1"/>
</dbReference>
<name>A0A4Q7NSJ9_9ACTN</name>
<dbReference type="PANTHER" id="PTHR43065">
    <property type="entry name" value="SENSOR HISTIDINE KINASE"/>
    <property type="match status" value="1"/>
</dbReference>
<evidence type="ECO:0000256" key="1">
    <source>
        <dbReference type="ARBA" id="ARBA00000085"/>
    </source>
</evidence>
<protein>
    <recommendedName>
        <fullName evidence="2">histidine kinase</fullName>
        <ecNumber evidence="2">2.7.13.3</ecNumber>
    </recommendedName>
</protein>
<dbReference type="Pfam" id="PF02518">
    <property type="entry name" value="HATPase_c"/>
    <property type="match status" value="1"/>
</dbReference>
<dbReference type="InterPro" id="IPR018490">
    <property type="entry name" value="cNMP-bd_dom_sf"/>
</dbReference>
<dbReference type="EMBL" id="SGXD01000002">
    <property type="protein sequence ID" value="RZS90077.1"/>
    <property type="molecule type" value="Genomic_DNA"/>
</dbReference>
<dbReference type="PANTHER" id="PTHR43065:SF48">
    <property type="entry name" value="HISTIDINE KINASE"/>
    <property type="match status" value="1"/>
</dbReference>
<accession>A0A4Q7NSJ9</accession>
<evidence type="ECO:0000259" key="5">
    <source>
        <dbReference type="PROSITE" id="PS50042"/>
    </source>
</evidence>
<dbReference type="SMART" id="SM00387">
    <property type="entry name" value="HATPase_c"/>
    <property type="match status" value="1"/>
</dbReference>
<dbReference type="CDD" id="cd00038">
    <property type="entry name" value="CAP_ED"/>
    <property type="match status" value="1"/>
</dbReference>
<gene>
    <name evidence="7" type="ORF">EV189_1860</name>
</gene>
<dbReference type="PROSITE" id="PS50042">
    <property type="entry name" value="CNMP_BINDING_3"/>
    <property type="match status" value="1"/>
</dbReference>
<comment type="caution">
    <text evidence="7">The sequence shown here is derived from an EMBL/GenBank/DDBJ whole genome shotgun (WGS) entry which is preliminary data.</text>
</comment>
<comment type="catalytic activity">
    <reaction evidence="1">
        <text>ATP + protein L-histidine = ADP + protein N-phospho-L-histidine.</text>
        <dbReference type="EC" id="2.7.13.3"/>
    </reaction>
</comment>
<dbReference type="EC" id="2.7.13.3" evidence="2"/>
<evidence type="ECO:0000259" key="6">
    <source>
        <dbReference type="PROSITE" id="PS50109"/>
    </source>
</evidence>
<evidence type="ECO:0000256" key="4">
    <source>
        <dbReference type="ARBA" id="ARBA00023012"/>
    </source>
</evidence>
<dbReference type="InterPro" id="IPR036890">
    <property type="entry name" value="HATPase_C_sf"/>
</dbReference>
<reference evidence="7 8" key="1">
    <citation type="submission" date="2019-02" db="EMBL/GenBank/DDBJ databases">
        <title>Genomic Encyclopedia of Type Strains, Phase IV (KMG-IV): sequencing the most valuable type-strain genomes for metagenomic binning, comparative biology and taxonomic classification.</title>
        <authorList>
            <person name="Goeker M."/>
        </authorList>
    </citation>
    <scope>NUCLEOTIDE SEQUENCE [LARGE SCALE GENOMIC DNA]</scope>
    <source>
        <strain evidence="7 8">DSM 45622</strain>
    </source>
</reference>
<dbReference type="PRINTS" id="PR00344">
    <property type="entry name" value="BCTRLSENSOR"/>
</dbReference>
<dbReference type="InterPro" id="IPR005467">
    <property type="entry name" value="His_kinase_dom"/>
</dbReference>
<dbReference type="Proteomes" id="UP000293638">
    <property type="component" value="Unassembled WGS sequence"/>
</dbReference>
<dbReference type="PROSITE" id="PS50109">
    <property type="entry name" value="HIS_KIN"/>
    <property type="match status" value="1"/>
</dbReference>
<dbReference type="SUPFAM" id="SSF55874">
    <property type="entry name" value="ATPase domain of HSP90 chaperone/DNA topoisomerase II/histidine kinase"/>
    <property type="match status" value="1"/>
</dbReference>
<evidence type="ECO:0000313" key="8">
    <source>
        <dbReference type="Proteomes" id="UP000293638"/>
    </source>
</evidence>